<dbReference type="PATRIC" id="fig|1088868.3.peg.2182"/>
<protein>
    <recommendedName>
        <fullName evidence="1">Baseplate protein J-like barrel domain-containing protein</fullName>
    </recommendedName>
</protein>
<dbReference type="eggNOG" id="COG3299">
    <property type="taxonomic scope" value="Bacteria"/>
</dbReference>
<sequence length="471" mass="51177">MANLNITQAGVSPTSPQAIRDQIQAKIENEVPDYTANLPGTLIEDMLSTCGGSLVFINQAQVDLINSIAPSTANEALLDQLGMVYGISRKSGTNGSAYVIFTGTPGFIIPRGFIVSDGIHRFSVQEDTVVAQNGSSGQVYVLAQDSDTFDMPANTITKIESSVRSDVELSVTNPQVGMIGTAAETTTQYRSRIMEAGLVTSTATPTMIRTRLLSIDGVQERLLSIVVNGDGYSVICGGGDPYDIANAIFQTIPTIGILKPSEIQVSRLDKGNPTVIYTNLTHGLKTSDVVSFSGDGYSFLQNQQFTITVLSDNSFSIPVDTIDAEDYTGGLILNTNVRNRLVILRDGVDSYTVPFIVPLQEKVSIQLIWKMEDDSSLYVGAISNTTVPLIVEYINQIRIGEVINLYEIQKIFLDGVDQVFNQNLITKIDILVFINGVQQKPTSSENIIRGDPQSYFYTQSENITVTDGKYS</sequence>
<feature type="domain" description="Baseplate protein J-like barrel" evidence="1">
    <location>
        <begin position="99"/>
        <end position="176"/>
    </location>
</feature>
<reference evidence="2 3" key="1">
    <citation type="submission" date="2011-10" db="EMBL/GenBank/DDBJ databases">
        <title>Genome Sequence of Commensalibacter intestini A911, isolated from Drosophila gut.</title>
        <authorList>
            <person name="Lee W.-J."/>
            <person name="Kim E.-K."/>
        </authorList>
    </citation>
    <scope>NUCLEOTIDE SEQUENCE [LARGE SCALE GENOMIC DNA]</scope>
    <source>
        <strain evidence="2 3">A911</strain>
    </source>
</reference>
<dbReference type="RefSeq" id="WP_008855167.1">
    <property type="nucleotide sequence ID" value="NZ_AGFR01000018.1"/>
</dbReference>
<evidence type="ECO:0000259" key="1">
    <source>
        <dbReference type="Pfam" id="PF04865"/>
    </source>
</evidence>
<dbReference type="Proteomes" id="UP000005939">
    <property type="component" value="Unassembled WGS sequence"/>
</dbReference>
<dbReference type="OrthoDB" id="7238113at2"/>
<comment type="caution">
    <text evidence="2">The sequence shown here is derived from an EMBL/GenBank/DDBJ whole genome shotgun (WGS) entry which is preliminary data.</text>
</comment>
<dbReference type="InterPro" id="IPR042302">
    <property type="entry name" value="E1_FCCH_sf"/>
</dbReference>
<evidence type="ECO:0000313" key="3">
    <source>
        <dbReference type="Proteomes" id="UP000005939"/>
    </source>
</evidence>
<evidence type="ECO:0000313" key="2">
    <source>
        <dbReference type="EMBL" id="EHD12932.1"/>
    </source>
</evidence>
<dbReference type="Pfam" id="PF04865">
    <property type="entry name" value="Baseplate_J"/>
    <property type="match status" value="1"/>
</dbReference>
<accession>G6F3I2</accession>
<dbReference type="AlphaFoldDB" id="G6F3I2"/>
<dbReference type="Gene3D" id="2.40.30.180">
    <property type="entry name" value="Ubiquitin-activating enzyme E1, FCCH domain"/>
    <property type="match status" value="1"/>
</dbReference>
<dbReference type="STRING" id="1088868.CIN_21780"/>
<organism evidence="2 3">
    <name type="scientific">Commensalibacter intestini A911</name>
    <dbReference type="NCBI Taxonomy" id="1088868"/>
    <lineage>
        <taxon>Bacteria</taxon>
        <taxon>Pseudomonadati</taxon>
        <taxon>Pseudomonadota</taxon>
        <taxon>Alphaproteobacteria</taxon>
        <taxon>Acetobacterales</taxon>
        <taxon>Acetobacteraceae</taxon>
    </lineage>
</organism>
<gene>
    <name evidence="2" type="ORF">CIN_21780</name>
</gene>
<dbReference type="InterPro" id="IPR006949">
    <property type="entry name" value="Barrel_Baseplate_J-like"/>
</dbReference>
<proteinExistence type="predicted"/>
<name>G6F3I2_9PROT</name>
<dbReference type="EMBL" id="AGFR01000018">
    <property type="protein sequence ID" value="EHD12932.1"/>
    <property type="molecule type" value="Genomic_DNA"/>
</dbReference>